<dbReference type="InterPro" id="IPR044790">
    <property type="entry name" value="MD26C-like"/>
</dbReference>
<dbReference type="SUPFAM" id="SSF47676">
    <property type="entry name" value="Conserved domain common to transcription factors TFIIS, elongin A, CRSP70"/>
    <property type="match status" value="1"/>
</dbReference>
<evidence type="ECO:0000259" key="5">
    <source>
        <dbReference type="PROSITE" id="PS51319"/>
    </source>
</evidence>
<reference evidence="6" key="1">
    <citation type="submission" date="2021-01" db="EMBL/GenBank/DDBJ databases">
        <authorList>
            <person name="Corre E."/>
            <person name="Pelletier E."/>
            <person name="Niang G."/>
            <person name="Scheremetjew M."/>
            <person name="Finn R."/>
            <person name="Kale V."/>
            <person name="Holt S."/>
            <person name="Cochrane G."/>
            <person name="Meng A."/>
            <person name="Brown T."/>
            <person name="Cohen L."/>
        </authorList>
    </citation>
    <scope>NUCLEOTIDE SEQUENCE</scope>
    <source>
        <strain evidence="6">CCMP1756</strain>
    </source>
</reference>
<dbReference type="PROSITE" id="PS51319">
    <property type="entry name" value="TFIIS_N"/>
    <property type="match status" value="1"/>
</dbReference>
<protein>
    <recommendedName>
        <fullName evidence="5">TFIIS N-terminal domain-containing protein</fullName>
    </recommendedName>
</protein>
<dbReference type="EMBL" id="HBIW01020018">
    <property type="protein sequence ID" value="CAE0701760.1"/>
    <property type="molecule type" value="Transcribed_RNA"/>
</dbReference>
<dbReference type="InterPro" id="IPR035441">
    <property type="entry name" value="TFIIS/LEDGF_dom_sf"/>
</dbReference>
<keyword evidence="2 3" id="KW-0539">Nucleus</keyword>
<evidence type="ECO:0000256" key="4">
    <source>
        <dbReference type="SAM" id="MobiDB-lite"/>
    </source>
</evidence>
<dbReference type="InterPro" id="IPR017923">
    <property type="entry name" value="TFIIS_N"/>
</dbReference>
<name>A0A7S4EAU1_9STRA</name>
<dbReference type="PANTHER" id="PTHR47210:SF1">
    <property type="entry name" value="MEDIATOR OF RNA POLYMERASE II TRANSCRIPTION SUBUNIT 26C-RELATED"/>
    <property type="match status" value="1"/>
</dbReference>
<comment type="subcellular location">
    <subcellularLocation>
        <location evidence="1 3">Nucleus</location>
    </subcellularLocation>
</comment>
<feature type="compositionally biased region" description="Pro residues" evidence="4">
    <location>
        <begin position="221"/>
        <end position="235"/>
    </location>
</feature>
<accession>A0A7S4EAU1</accession>
<organism evidence="6">
    <name type="scientific">Pelagomonas calceolata</name>
    <dbReference type="NCBI Taxonomy" id="35677"/>
    <lineage>
        <taxon>Eukaryota</taxon>
        <taxon>Sar</taxon>
        <taxon>Stramenopiles</taxon>
        <taxon>Ochrophyta</taxon>
        <taxon>Pelagophyceae</taxon>
        <taxon>Pelagomonadales</taxon>
        <taxon>Pelagomonadaceae</taxon>
        <taxon>Pelagomonas</taxon>
    </lineage>
</organism>
<gene>
    <name evidence="6" type="ORF">PCAL00307_LOCUS17196</name>
</gene>
<evidence type="ECO:0000313" key="6">
    <source>
        <dbReference type="EMBL" id="CAE0701760.1"/>
    </source>
</evidence>
<proteinExistence type="predicted"/>
<feature type="compositionally biased region" description="Basic and acidic residues" evidence="4">
    <location>
        <begin position="98"/>
        <end position="148"/>
    </location>
</feature>
<dbReference type="GO" id="GO:0005634">
    <property type="term" value="C:nucleus"/>
    <property type="evidence" value="ECO:0007669"/>
    <property type="project" value="UniProtKB-SubCell"/>
</dbReference>
<evidence type="ECO:0000256" key="1">
    <source>
        <dbReference type="ARBA" id="ARBA00004123"/>
    </source>
</evidence>
<evidence type="ECO:0000256" key="2">
    <source>
        <dbReference type="ARBA" id="ARBA00023242"/>
    </source>
</evidence>
<sequence>MAEVDDATVAARTKEILETDEAIKTQYGDGSLTVKTLRKAVAAALGAEESAIKKVVKSTLLAYMDEQEPQEEEDEPAAEEEEAPEAPKKEKKKKAKRTDRLTDKAALDAKLKEDNWQITEKPRPTKEGGAKPSRHVDKYYKKPGESKQYRSLLEIARAHYPEFLTGEPPAKKEKPQKEKKERAPRSSSSAKPEKKLELGKITKAGKGAASKAPPKRKERPPTPPPAKKPKPPPPEQVVNSAWASVPERVIAADKVLPKLVNEKNWDEIKKMLKMLGRMDVDVTALTSCGIGRTVNKLKKAESDDVQTLAKALVKKWKDLVAAQEPFFTGVLVVDGVY</sequence>
<feature type="compositionally biased region" description="Basic and acidic residues" evidence="4">
    <location>
        <begin position="191"/>
        <end position="200"/>
    </location>
</feature>
<dbReference type="PANTHER" id="PTHR47210">
    <property type="entry name" value="MEDIATOR OF RNA POLYMERASE II TRANSCRIPTION SUBUNIT 26C-RELATED"/>
    <property type="match status" value="1"/>
</dbReference>
<feature type="domain" description="TFIIS N-terminal" evidence="5">
    <location>
        <begin position="247"/>
        <end position="323"/>
    </location>
</feature>
<feature type="region of interest" description="Disordered" evidence="4">
    <location>
        <begin position="64"/>
        <end position="239"/>
    </location>
</feature>
<feature type="compositionally biased region" description="Acidic residues" evidence="4">
    <location>
        <begin position="65"/>
        <end position="84"/>
    </location>
</feature>
<dbReference type="AlphaFoldDB" id="A0A7S4EAU1"/>
<dbReference type="SMART" id="SM00509">
    <property type="entry name" value="TFS2N"/>
    <property type="match status" value="1"/>
</dbReference>
<feature type="compositionally biased region" description="Basic and acidic residues" evidence="4">
    <location>
        <begin position="169"/>
        <end position="184"/>
    </location>
</feature>
<evidence type="ECO:0000256" key="3">
    <source>
        <dbReference type="PROSITE-ProRule" id="PRU00649"/>
    </source>
</evidence>
<dbReference type="Pfam" id="PF08711">
    <property type="entry name" value="Med26"/>
    <property type="match status" value="1"/>
</dbReference>
<dbReference type="Gene3D" id="1.20.930.10">
    <property type="entry name" value="Conserved domain common to transcription factors TFIIS, elongin A, CRSP70"/>
    <property type="match status" value="1"/>
</dbReference>
<dbReference type="InterPro" id="IPR003617">
    <property type="entry name" value="TFIIS/CRSP70_N_sub"/>
</dbReference>